<feature type="transmembrane region" description="Helical" evidence="1">
    <location>
        <begin position="6"/>
        <end position="26"/>
    </location>
</feature>
<evidence type="ECO:0000259" key="2">
    <source>
        <dbReference type="Pfam" id="PF12740"/>
    </source>
</evidence>
<dbReference type="InterPro" id="IPR041127">
    <property type="entry name" value="PET_hydrolase/cutinase-like"/>
</dbReference>
<reference evidence="3" key="1">
    <citation type="submission" date="2020-10" db="EMBL/GenBank/DDBJ databases">
        <authorList>
            <person name="Gilroy R."/>
        </authorList>
    </citation>
    <scope>NUCLEOTIDE SEQUENCE</scope>
    <source>
        <strain evidence="3">CHK195-11698</strain>
    </source>
</reference>
<proteinExistence type="predicted"/>
<feature type="domain" description="PET hydrolase/cutinase-like" evidence="2">
    <location>
        <begin position="70"/>
        <end position="175"/>
    </location>
</feature>
<dbReference type="GO" id="GO:0016787">
    <property type="term" value="F:hydrolase activity"/>
    <property type="evidence" value="ECO:0007669"/>
    <property type="project" value="UniProtKB-KW"/>
</dbReference>
<organism evidence="3 4">
    <name type="scientific">Candidatus Fimiplasma intestinipullorum</name>
    <dbReference type="NCBI Taxonomy" id="2840825"/>
    <lineage>
        <taxon>Bacteria</taxon>
        <taxon>Bacillati</taxon>
        <taxon>Bacillota</taxon>
        <taxon>Clostridia</taxon>
        <taxon>Eubacteriales</taxon>
        <taxon>Candidatus Fimiplasma</taxon>
    </lineage>
</organism>
<dbReference type="EMBL" id="DVMJ01000091">
    <property type="protein sequence ID" value="HIU14464.1"/>
    <property type="molecule type" value="Genomic_DNA"/>
</dbReference>
<dbReference type="PANTHER" id="PTHR33428">
    <property type="entry name" value="CHLOROPHYLLASE-2, CHLOROPLASTIC"/>
    <property type="match status" value="1"/>
</dbReference>
<comment type="caution">
    <text evidence="3">The sequence shown here is derived from an EMBL/GenBank/DDBJ whole genome shotgun (WGS) entry which is preliminary data.</text>
</comment>
<gene>
    <name evidence="3" type="ORF">IAD15_10430</name>
</gene>
<dbReference type="AlphaFoldDB" id="A0A9D1HS15"/>
<dbReference type="Proteomes" id="UP000824175">
    <property type="component" value="Unassembled WGS sequence"/>
</dbReference>
<dbReference type="InterPro" id="IPR029058">
    <property type="entry name" value="AB_hydrolase_fold"/>
</dbReference>
<sequence length="329" mass="35576">MIKWILIGIAALIGLVIVGVTLLVAISNYKGANYWKFAKPQGVIETKYTSMGEHEVSLAEFDAPGTVWEKYEIWYPSNLEQSDQAYPVVVIANGTGMKASKQSAIYEHLASWGFIVAGNEDEHSRTGASSAATLDFILSLNEDPQSVFYGRIDTENIGIVGHSQGGVGAINAVTRQKNGNLYKTICAQSMTSSAVAYALNQLDGELGGGWNCDTSTLSIPAFMVAGTGSADAGNVEENRLELAEGETQGICPLWWLRECFDVMPDTVPKVIGRLSGKDHGDIPFSADGYMTAWFMYWLQGDEAAGKAFFGADAEIGVSENWQDVKINFP</sequence>
<evidence type="ECO:0000313" key="3">
    <source>
        <dbReference type="EMBL" id="HIU14464.1"/>
    </source>
</evidence>
<dbReference type="Pfam" id="PF12740">
    <property type="entry name" value="PETase"/>
    <property type="match status" value="1"/>
</dbReference>
<dbReference type="Gene3D" id="3.40.50.1820">
    <property type="entry name" value="alpha/beta hydrolase"/>
    <property type="match status" value="1"/>
</dbReference>
<keyword evidence="1" id="KW-0472">Membrane</keyword>
<keyword evidence="3" id="KW-0378">Hydrolase</keyword>
<reference evidence="3" key="2">
    <citation type="journal article" date="2021" name="PeerJ">
        <title>Extensive microbial diversity within the chicken gut microbiome revealed by metagenomics and culture.</title>
        <authorList>
            <person name="Gilroy R."/>
            <person name="Ravi A."/>
            <person name="Getino M."/>
            <person name="Pursley I."/>
            <person name="Horton D.L."/>
            <person name="Alikhan N.F."/>
            <person name="Baker D."/>
            <person name="Gharbi K."/>
            <person name="Hall N."/>
            <person name="Watson M."/>
            <person name="Adriaenssens E.M."/>
            <person name="Foster-Nyarko E."/>
            <person name="Jarju S."/>
            <person name="Secka A."/>
            <person name="Antonio M."/>
            <person name="Oren A."/>
            <person name="Chaudhuri R.R."/>
            <person name="La Ragione R."/>
            <person name="Hildebrand F."/>
            <person name="Pallen M.J."/>
        </authorList>
    </citation>
    <scope>NUCLEOTIDE SEQUENCE</scope>
    <source>
        <strain evidence="3">CHK195-11698</strain>
    </source>
</reference>
<evidence type="ECO:0000256" key="1">
    <source>
        <dbReference type="SAM" id="Phobius"/>
    </source>
</evidence>
<name>A0A9D1HS15_9FIRM</name>
<keyword evidence="1" id="KW-0812">Transmembrane</keyword>
<evidence type="ECO:0000313" key="4">
    <source>
        <dbReference type="Proteomes" id="UP000824175"/>
    </source>
</evidence>
<accession>A0A9D1HS15</accession>
<protein>
    <submittedName>
        <fullName evidence="3">Alpha/beta hydrolase</fullName>
    </submittedName>
</protein>
<dbReference type="PANTHER" id="PTHR33428:SF14">
    <property type="entry name" value="CARBOXYLESTERASE TYPE B DOMAIN-CONTAINING PROTEIN"/>
    <property type="match status" value="1"/>
</dbReference>
<keyword evidence="1" id="KW-1133">Transmembrane helix</keyword>
<dbReference type="SUPFAM" id="SSF53474">
    <property type="entry name" value="alpha/beta-Hydrolases"/>
    <property type="match status" value="1"/>
</dbReference>